<gene>
    <name evidence="2" type="ORF">SAMN05421874_114107</name>
</gene>
<evidence type="ECO:0000259" key="1">
    <source>
        <dbReference type="Pfam" id="PF19969"/>
    </source>
</evidence>
<organism evidence="2 3">
    <name type="scientific">Nonomuraea maritima</name>
    <dbReference type="NCBI Taxonomy" id="683260"/>
    <lineage>
        <taxon>Bacteria</taxon>
        <taxon>Bacillati</taxon>
        <taxon>Actinomycetota</taxon>
        <taxon>Actinomycetes</taxon>
        <taxon>Streptosporangiales</taxon>
        <taxon>Streptosporangiaceae</taxon>
        <taxon>Nonomuraea</taxon>
    </lineage>
</organism>
<dbReference type="InterPro" id="IPR019734">
    <property type="entry name" value="TPR_rpt"/>
</dbReference>
<dbReference type="STRING" id="683260.SAMN05421874_114107"/>
<name>A0A1G9GK01_9ACTN</name>
<protein>
    <submittedName>
        <fullName evidence="2">Tetratricopeptide repeat-containing protein</fullName>
    </submittedName>
</protein>
<dbReference type="RefSeq" id="WP_090768636.1">
    <property type="nucleotide sequence ID" value="NZ_FNFB01000014.1"/>
</dbReference>
<dbReference type="OrthoDB" id="3329683at2"/>
<proteinExistence type="predicted"/>
<accession>A0A1G9GK01</accession>
<dbReference type="InterPro" id="IPR045453">
    <property type="entry name" value="VMAP-M8"/>
</dbReference>
<dbReference type="PANTHER" id="PTHR46082">
    <property type="entry name" value="ATP/GTP-BINDING PROTEIN-RELATED"/>
    <property type="match status" value="1"/>
</dbReference>
<reference evidence="2 3" key="1">
    <citation type="submission" date="2016-10" db="EMBL/GenBank/DDBJ databases">
        <authorList>
            <person name="de Groot N.N."/>
        </authorList>
    </citation>
    <scope>NUCLEOTIDE SEQUENCE [LARGE SCALE GENOMIC DNA]</scope>
    <source>
        <strain evidence="2 3">CGMCC 4.5681</strain>
    </source>
</reference>
<dbReference type="EMBL" id="FNFB01000014">
    <property type="protein sequence ID" value="SDL01004.1"/>
    <property type="molecule type" value="Genomic_DNA"/>
</dbReference>
<dbReference type="SUPFAM" id="SSF50494">
    <property type="entry name" value="Trypsin-like serine proteases"/>
    <property type="match status" value="1"/>
</dbReference>
<dbReference type="InterPro" id="IPR053137">
    <property type="entry name" value="NLR-like"/>
</dbReference>
<dbReference type="InterPro" id="IPR009003">
    <property type="entry name" value="Peptidase_S1_PA"/>
</dbReference>
<evidence type="ECO:0000313" key="3">
    <source>
        <dbReference type="Proteomes" id="UP000198683"/>
    </source>
</evidence>
<evidence type="ECO:0000313" key="2">
    <source>
        <dbReference type="EMBL" id="SDL01004.1"/>
    </source>
</evidence>
<dbReference type="Pfam" id="PF13424">
    <property type="entry name" value="TPR_12"/>
    <property type="match status" value="1"/>
</dbReference>
<dbReference type="Pfam" id="PF19969">
    <property type="entry name" value="VMAP-M8"/>
    <property type="match status" value="1"/>
</dbReference>
<dbReference type="InterPro" id="IPR011990">
    <property type="entry name" value="TPR-like_helical_dom_sf"/>
</dbReference>
<dbReference type="Gene3D" id="2.40.10.120">
    <property type="match status" value="1"/>
</dbReference>
<dbReference type="AlphaFoldDB" id="A0A1G9GK01"/>
<dbReference type="SMART" id="SM00028">
    <property type="entry name" value="TPR"/>
    <property type="match status" value="2"/>
</dbReference>
<dbReference type="PANTHER" id="PTHR46082:SF6">
    <property type="entry name" value="AAA+ ATPASE DOMAIN-CONTAINING PROTEIN-RELATED"/>
    <property type="match status" value="1"/>
</dbReference>
<dbReference type="Gene3D" id="1.25.40.10">
    <property type="entry name" value="Tetratricopeptide repeat domain"/>
    <property type="match status" value="2"/>
</dbReference>
<sequence length="669" mass="74276">MNGAWRARVDGPKGTLGAGFLVTPDLVLTCAHVVKDVPELSVSFPQAGRSDLLGLRATVHMTGPWRRQGDPGDVAVLRLARAVDIRPARLVTRTGPRDGYVAHGFPRRDDPVGVPLELVLSSTDRFGEWQHVRSATAHAEIPDKGFSGAAVYGDETGDVIGMFTDHAIDRTRLTGRMLPMWSVRRHWEELDDVLDLPWLPQAERRELRGIVAAARSGTDLRELVLRVFPGSGAHPDFRSVWDAIRHVAEHLSGDDRLRRFLYELVRTLTPASARSELRQWIREHLDTAEILRAQSELAESLENLGRFDEAREKCEEVLRRYEGSETAYGAEYLLLLHRFAMVLARLGDYPQALSLTRRTLDYFREHGDDRVRLRVATDRARVLHDAGELRAAQGLTEEALERWTPAADPLDVLAARTVHMSARNKLGHFLETRKEAAKVVEGYRAIGHDQHPGCLEAMMVQATALIILDYPAHETNKNAARAIELMEHVHRVRKDALGRDNPHTLAAAAMHGRTLIWAKRRSAGLSILQEAAAGLERQLGAAHPVLLEARHWYAQGLLSDNQFGNAAAVFSEVLDGRRRILGDDHIDTLVTQCRLATSTAAKGGVSMFRAVPIASGALKKAFKGGYQHRFDLVGDGVAALLNTTVFAPILQLFSIVEPRANPPTWPEEN</sequence>
<dbReference type="SUPFAM" id="SSF48452">
    <property type="entry name" value="TPR-like"/>
    <property type="match status" value="2"/>
</dbReference>
<dbReference type="Proteomes" id="UP000198683">
    <property type="component" value="Unassembled WGS sequence"/>
</dbReference>
<keyword evidence="3" id="KW-1185">Reference proteome</keyword>
<dbReference type="Pfam" id="PF13365">
    <property type="entry name" value="Trypsin_2"/>
    <property type="match status" value="1"/>
</dbReference>
<feature type="domain" description="vWA-MoxR associated protein middle region 8" evidence="1">
    <location>
        <begin position="191"/>
        <end position="288"/>
    </location>
</feature>